<keyword evidence="2" id="KW-0378">Hydrolase</keyword>
<sequence>MTLSAALEKHFAKVAQKRALKGLFAPQVLVKTSAGEYRSGAQELPFHAASVGKLATAALVMQDVEAGRYELSTSVSALLPAAELYGLFANDTATVEQLLGHTAGVQDYFAWRGIRGGAFTKQVVKHPEHHWLPAELLDYTRKQQQPISEPGEKFRYSDTGFVLLGRILEEQNEATFTSLLRQRIFEPAGMGDTVLWLREQGPTKIAPAFLGSVDVSGFESLSCDWAGGGIVTTLDDAAQLIIALREGILLRPDSWNIMCTPRNKLRGGIYYGLGAMQLRFAEFSPFLRGLPRPVGHAGVFGVHAFSYPDSGAVVVLNFGGTKAMPASFRSHIKIALALRNTQK</sequence>
<proteinExistence type="predicted"/>
<evidence type="ECO:0000313" key="2">
    <source>
        <dbReference type="EMBL" id="MBB4071436.1"/>
    </source>
</evidence>
<name>A0A840DQG7_9MICO</name>
<dbReference type="InterPro" id="IPR012338">
    <property type="entry name" value="Beta-lactam/transpept-like"/>
</dbReference>
<dbReference type="Proteomes" id="UP000571183">
    <property type="component" value="Unassembled WGS sequence"/>
</dbReference>
<dbReference type="InterPro" id="IPR050491">
    <property type="entry name" value="AmpC-like"/>
</dbReference>
<dbReference type="PANTHER" id="PTHR46825:SF9">
    <property type="entry name" value="BETA-LACTAMASE-RELATED DOMAIN-CONTAINING PROTEIN"/>
    <property type="match status" value="1"/>
</dbReference>
<dbReference type="GO" id="GO:0009002">
    <property type="term" value="F:serine-type D-Ala-D-Ala carboxypeptidase activity"/>
    <property type="evidence" value="ECO:0007669"/>
    <property type="project" value="UniProtKB-EC"/>
</dbReference>
<dbReference type="AlphaFoldDB" id="A0A840DQG7"/>
<dbReference type="InterPro" id="IPR001466">
    <property type="entry name" value="Beta-lactam-related"/>
</dbReference>
<protein>
    <submittedName>
        <fullName evidence="2">D-alanyl-D-alanine carboxypeptidase</fullName>
        <ecNumber evidence="2">3.4.16.4</ecNumber>
    </submittedName>
</protein>
<dbReference type="RefSeq" id="WP_124824764.1">
    <property type="nucleotide sequence ID" value="NZ_JACIFD010000006.1"/>
</dbReference>
<organism evidence="2 3">
    <name type="scientific">Canibacter oris</name>
    <dbReference type="NCBI Taxonomy" id="1365628"/>
    <lineage>
        <taxon>Bacteria</taxon>
        <taxon>Bacillati</taxon>
        <taxon>Actinomycetota</taxon>
        <taxon>Actinomycetes</taxon>
        <taxon>Micrococcales</taxon>
        <taxon>Microbacteriaceae</taxon>
        <taxon>Canibacter</taxon>
    </lineage>
</organism>
<gene>
    <name evidence="2" type="ORF">F5897_000740</name>
</gene>
<evidence type="ECO:0000313" key="3">
    <source>
        <dbReference type="Proteomes" id="UP000571183"/>
    </source>
</evidence>
<evidence type="ECO:0000259" key="1">
    <source>
        <dbReference type="Pfam" id="PF00144"/>
    </source>
</evidence>
<dbReference type="EMBL" id="JACIFD010000006">
    <property type="protein sequence ID" value="MBB4071436.1"/>
    <property type="molecule type" value="Genomic_DNA"/>
</dbReference>
<dbReference type="EC" id="3.4.16.4" evidence="2"/>
<feature type="domain" description="Beta-lactamase-related" evidence="1">
    <location>
        <begin position="44"/>
        <end position="323"/>
    </location>
</feature>
<reference evidence="2" key="1">
    <citation type="submission" date="2020-08" db="EMBL/GenBank/DDBJ databases">
        <title>Sequencing the genomes of 1000 actinobacteria strains.</title>
        <authorList>
            <person name="Klenk H.-P."/>
        </authorList>
    </citation>
    <scope>NUCLEOTIDE SEQUENCE [LARGE SCALE GENOMIC DNA]</scope>
    <source>
        <strain evidence="2">DSM 27064</strain>
    </source>
</reference>
<keyword evidence="2" id="KW-0645">Protease</keyword>
<dbReference type="SUPFAM" id="SSF56601">
    <property type="entry name" value="beta-lactamase/transpeptidase-like"/>
    <property type="match status" value="1"/>
</dbReference>
<comment type="caution">
    <text evidence="2">The sequence shown here is derived from an EMBL/GenBank/DDBJ whole genome shotgun (WGS) entry which is preliminary data.</text>
</comment>
<dbReference type="PANTHER" id="PTHR46825">
    <property type="entry name" value="D-ALANYL-D-ALANINE-CARBOXYPEPTIDASE/ENDOPEPTIDASE AMPH"/>
    <property type="match status" value="1"/>
</dbReference>
<accession>A0A840DQG7</accession>
<dbReference type="Gene3D" id="3.40.710.10">
    <property type="entry name" value="DD-peptidase/beta-lactamase superfamily"/>
    <property type="match status" value="1"/>
</dbReference>
<keyword evidence="3" id="KW-1185">Reference proteome</keyword>
<dbReference type="Pfam" id="PF00144">
    <property type="entry name" value="Beta-lactamase"/>
    <property type="match status" value="1"/>
</dbReference>
<keyword evidence="2" id="KW-0121">Carboxypeptidase</keyword>